<feature type="domain" description="HTH lysR-type" evidence="5">
    <location>
        <begin position="8"/>
        <end position="65"/>
    </location>
</feature>
<reference evidence="6 9" key="2">
    <citation type="submission" date="2019-07" db="EMBL/GenBank/DDBJ databases">
        <title>Whole genome shotgun sequence of Halomonas cupida NBRC 102219.</title>
        <authorList>
            <person name="Hosoyama A."/>
            <person name="Uohara A."/>
            <person name="Ohji S."/>
            <person name="Ichikawa N."/>
        </authorList>
    </citation>
    <scope>NUCLEOTIDE SEQUENCE [LARGE SCALE GENOMIC DNA]</scope>
    <source>
        <strain evidence="6 9">NBRC 102219</strain>
    </source>
</reference>
<dbReference type="InterPro" id="IPR036390">
    <property type="entry name" value="WH_DNA-bd_sf"/>
</dbReference>
<evidence type="ECO:0000259" key="5">
    <source>
        <dbReference type="PROSITE" id="PS50931"/>
    </source>
</evidence>
<proteinExistence type="inferred from homology"/>
<dbReference type="PRINTS" id="PR00039">
    <property type="entry name" value="HTHLYSR"/>
</dbReference>
<dbReference type="Pfam" id="PF03466">
    <property type="entry name" value="LysR_substrate"/>
    <property type="match status" value="1"/>
</dbReference>
<dbReference type="PANTHER" id="PTHR30537">
    <property type="entry name" value="HTH-TYPE TRANSCRIPTIONAL REGULATOR"/>
    <property type="match status" value="1"/>
</dbReference>
<dbReference type="SUPFAM" id="SSF46785">
    <property type="entry name" value="Winged helix' DNA-binding domain"/>
    <property type="match status" value="1"/>
</dbReference>
<dbReference type="Pfam" id="PF00126">
    <property type="entry name" value="HTH_1"/>
    <property type="match status" value="1"/>
</dbReference>
<evidence type="ECO:0000256" key="4">
    <source>
        <dbReference type="ARBA" id="ARBA00023163"/>
    </source>
</evidence>
<dbReference type="EMBL" id="BJXU01000111">
    <property type="protein sequence ID" value="GEN24807.1"/>
    <property type="molecule type" value="Genomic_DNA"/>
</dbReference>
<dbReference type="FunFam" id="1.10.10.10:FF:000001">
    <property type="entry name" value="LysR family transcriptional regulator"/>
    <property type="match status" value="1"/>
</dbReference>
<gene>
    <name evidence="6" type="ORF">HCU01_27560</name>
    <name evidence="7" type="ORF">SAMN05660971_02435</name>
</gene>
<accession>A0A1M7GZS7</accession>
<evidence type="ECO:0000313" key="8">
    <source>
        <dbReference type="Proteomes" id="UP000184123"/>
    </source>
</evidence>
<evidence type="ECO:0000256" key="2">
    <source>
        <dbReference type="ARBA" id="ARBA00023015"/>
    </source>
</evidence>
<evidence type="ECO:0000313" key="9">
    <source>
        <dbReference type="Proteomes" id="UP000321726"/>
    </source>
</evidence>
<dbReference type="PROSITE" id="PS50931">
    <property type="entry name" value="HTH_LYSR"/>
    <property type="match status" value="1"/>
</dbReference>
<dbReference type="EMBL" id="FRCA01000006">
    <property type="protein sequence ID" value="SHM21892.1"/>
    <property type="molecule type" value="Genomic_DNA"/>
</dbReference>
<dbReference type="Gene3D" id="3.40.190.10">
    <property type="entry name" value="Periplasmic binding protein-like II"/>
    <property type="match status" value="2"/>
</dbReference>
<evidence type="ECO:0000256" key="1">
    <source>
        <dbReference type="ARBA" id="ARBA00009437"/>
    </source>
</evidence>
<dbReference type="InterPro" id="IPR005119">
    <property type="entry name" value="LysR_subst-bd"/>
</dbReference>
<keyword evidence="4" id="KW-0804">Transcription</keyword>
<dbReference type="STRING" id="44933.SAMN05660971_02435"/>
<evidence type="ECO:0000313" key="7">
    <source>
        <dbReference type="EMBL" id="SHM21892.1"/>
    </source>
</evidence>
<dbReference type="GO" id="GO:0043565">
    <property type="term" value="F:sequence-specific DNA binding"/>
    <property type="evidence" value="ECO:0007669"/>
    <property type="project" value="TreeGrafter"/>
</dbReference>
<dbReference type="Proteomes" id="UP000184123">
    <property type="component" value="Unassembled WGS sequence"/>
</dbReference>
<evidence type="ECO:0000256" key="3">
    <source>
        <dbReference type="ARBA" id="ARBA00023125"/>
    </source>
</evidence>
<keyword evidence="2" id="KW-0805">Transcription regulation</keyword>
<dbReference type="InterPro" id="IPR036388">
    <property type="entry name" value="WH-like_DNA-bd_sf"/>
</dbReference>
<dbReference type="InterPro" id="IPR058163">
    <property type="entry name" value="LysR-type_TF_proteobact-type"/>
</dbReference>
<dbReference type="InterPro" id="IPR000847">
    <property type="entry name" value="LysR_HTH_N"/>
</dbReference>
<dbReference type="Gene3D" id="1.10.10.10">
    <property type="entry name" value="Winged helix-like DNA-binding domain superfamily/Winged helix DNA-binding domain"/>
    <property type="match status" value="1"/>
</dbReference>
<dbReference type="OrthoDB" id="6787458at2"/>
<name>A0A1M7GZS7_9GAMM</name>
<protein>
    <submittedName>
        <fullName evidence="7">Putative choline sulfate-utilization transcription factor</fullName>
    </submittedName>
    <submittedName>
        <fullName evidence="6">Transcriptional regulator</fullName>
    </submittedName>
</protein>
<dbReference type="GO" id="GO:0006351">
    <property type="term" value="P:DNA-templated transcription"/>
    <property type="evidence" value="ECO:0007669"/>
    <property type="project" value="TreeGrafter"/>
</dbReference>
<keyword evidence="3" id="KW-0238">DNA-binding</keyword>
<organism evidence="7 8">
    <name type="scientific">Halomonas cupida</name>
    <dbReference type="NCBI Taxonomy" id="44933"/>
    <lineage>
        <taxon>Bacteria</taxon>
        <taxon>Pseudomonadati</taxon>
        <taxon>Pseudomonadota</taxon>
        <taxon>Gammaproteobacteria</taxon>
        <taxon>Oceanospirillales</taxon>
        <taxon>Halomonadaceae</taxon>
        <taxon>Halomonas</taxon>
    </lineage>
</organism>
<dbReference type="SUPFAM" id="SSF53850">
    <property type="entry name" value="Periplasmic binding protein-like II"/>
    <property type="match status" value="1"/>
</dbReference>
<sequence>MLLKQKRLSPNGLWVFEAAARHLSFTAAARELRSTQSAVSQSVKALEDVLGVKLFERVYRGVRLTDAGVLLQIGVEEGFGRIEQALERIQQQRQQSSLSLMTDFSVASYWLLPRLPRFRREFPDIDVQLLTNHGDVSWRDSAADVAIVFSNEPDQAGRLRLMGEQVFPVCSPSLLQEAQGTSESKLLQQAPLLALSVNAGQRWLDWPAFFQRLGEGRKDPTPALTFDNYTLLIQAAIAGQGIALGWQGLVDDLIAQGFLVEVEGHRVATKLGYDVVDTHPATPTRAKQRFLSWIAGERITP</sequence>
<evidence type="ECO:0000313" key="6">
    <source>
        <dbReference type="EMBL" id="GEN24807.1"/>
    </source>
</evidence>
<comment type="similarity">
    <text evidence="1">Belongs to the LysR transcriptional regulatory family.</text>
</comment>
<dbReference type="Proteomes" id="UP000321726">
    <property type="component" value="Unassembled WGS sequence"/>
</dbReference>
<dbReference type="PANTHER" id="PTHR30537:SF26">
    <property type="entry name" value="GLYCINE CLEAVAGE SYSTEM TRANSCRIPTIONAL ACTIVATOR"/>
    <property type="match status" value="1"/>
</dbReference>
<dbReference type="AlphaFoldDB" id="A0A1M7GZS7"/>
<dbReference type="RefSeq" id="WP_073435483.1">
    <property type="nucleotide sequence ID" value="NZ_BJXU01000111.1"/>
</dbReference>
<reference evidence="7 8" key="1">
    <citation type="submission" date="2016-11" db="EMBL/GenBank/DDBJ databases">
        <authorList>
            <person name="Jaros S."/>
            <person name="Januszkiewicz K."/>
            <person name="Wedrychowicz H."/>
        </authorList>
    </citation>
    <scope>NUCLEOTIDE SEQUENCE [LARGE SCALE GENOMIC DNA]</scope>
    <source>
        <strain evidence="7 8">DSM 4740</strain>
    </source>
</reference>
<keyword evidence="9" id="KW-1185">Reference proteome</keyword>
<dbReference type="GO" id="GO:0003700">
    <property type="term" value="F:DNA-binding transcription factor activity"/>
    <property type="evidence" value="ECO:0007669"/>
    <property type="project" value="InterPro"/>
</dbReference>